<feature type="region of interest" description="Disordered" evidence="1">
    <location>
        <begin position="1"/>
        <end position="51"/>
    </location>
</feature>
<keyword evidence="3" id="KW-1185">Reference proteome</keyword>
<dbReference type="Proteomes" id="UP000694460">
    <property type="component" value="Unassembled WGS sequence"/>
</dbReference>
<dbReference type="RefSeq" id="WP_209922501.1">
    <property type="nucleotide sequence ID" value="NZ_JAGIOP010000002.1"/>
</dbReference>
<feature type="compositionally biased region" description="Basic and acidic residues" evidence="1">
    <location>
        <begin position="8"/>
        <end position="20"/>
    </location>
</feature>
<reference evidence="2 3" key="1">
    <citation type="submission" date="2021-03" db="EMBL/GenBank/DDBJ databases">
        <title>Sequencing the genomes of 1000 actinobacteria strains.</title>
        <authorList>
            <person name="Klenk H.-P."/>
        </authorList>
    </citation>
    <scope>NUCLEOTIDE SEQUENCE [LARGE SCALE GENOMIC DNA]</scope>
    <source>
        <strain evidence="2 3">DSM 46713</strain>
    </source>
</reference>
<protein>
    <submittedName>
        <fullName evidence="2">Uncharacterized protein</fullName>
    </submittedName>
</protein>
<comment type="caution">
    <text evidence="2">The sequence shown here is derived from an EMBL/GenBank/DDBJ whole genome shotgun (WGS) entry which is preliminary data.</text>
</comment>
<proteinExistence type="predicted"/>
<gene>
    <name evidence="2" type="ORF">JOF57_005601</name>
</gene>
<evidence type="ECO:0000313" key="3">
    <source>
        <dbReference type="Proteomes" id="UP000694460"/>
    </source>
</evidence>
<accession>A0ABS5A1P3</accession>
<evidence type="ECO:0000256" key="1">
    <source>
        <dbReference type="SAM" id="MobiDB-lite"/>
    </source>
</evidence>
<name>A0ABS5A1P3_9MYCO</name>
<sequence>MSRPNVDQLDRDALDDRGLVDDDNTPDMRTAPEIPVLAHRAGTDPNHSTTK</sequence>
<evidence type="ECO:0000313" key="2">
    <source>
        <dbReference type="EMBL" id="MBP2455688.1"/>
    </source>
</evidence>
<dbReference type="EMBL" id="JAGIOP010000002">
    <property type="protein sequence ID" value="MBP2455688.1"/>
    <property type="molecule type" value="Genomic_DNA"/>
</dbReference>
<organism evidence="2 3">
    <name type="scientific">Mycolicibacterium lutetiense</name>
    <dbReference type="NCBI Taxonomy" id="1641992"/>
    <lineage>
        <taxon>Bacteria</taxon>
        <taxon>Bacillati</taxon>
        <taxon>Actinomycetota</taxon>
        <taxon>Actinomycetes</taxon>
        <taxon>Mycobacteriales</taxon>
        <taxon>Mycobacteriaceae</taxon>
        <taxon>Mycolicibacterium</taxon>
    </lineage>
</organism>